<dbReference type="NCBIfam" id="TIGR00805">
    <property type="entry name" value="oat"/>
    <property type="match status" value="1"/>
</dbReference>
<evidence type="ECO:0000256" key="8">
    <source>
        <dbReference type="RuleBase" id="RU362056"/>
    </source>
</evidence>
<sequence length="695" mass="75146">MDGNHEMAKGHDREDEAMTEQRTEKQHSEVVGGMNIDEGVVGGVDDEEQKVQCGIGAWHPKHLQFCNSPIGFLICLCFFGFTQGMTVNGIVYVVTTTLERRFNLPSVQSGFISSAYDFGVLLVVVFVTYFGERAHKPRWLGIGALGFAASSFLFSLPHFTSGTYEYQTAGIDTCSLDSNATLDEDRECSASSGGLSRYIGVFILAQLLHGFSASGIYTLGVTYIDENVETKRSALYVGLFQGMSTLGPALGYLIGGLFLNRYTDVTVDQASLTISSDSPLWVGAWWLGFILTGCMALTIALPFLMFPRSMPAAKELALKRVSQAQKGSEFATRAGFGNAFKDFPKASLNLIRNIPFMCVNGAAVTEWFIISSLATFGSKFMETQFNISASDAALKTGFLVIPASLSGALVGGWLVTYFNFQYRGMIRFCLGSLLFAFCMLPAFTIQCPNVPFAGVSIAYSNAQSDEGDGMLVSNLTSPCNTGCGCPTTYDPVCGTNGVLYYSACFAGCLETGEINGVEKMYTDCMCIGNSTTDSNITGGSAELGRCPQSCSKETLYIFLTFLQLLSTFLALVPSTMASIRCVSHDQRSFALGIQSLCFRAFGTIPGPVVFGALIDRVCVLWQDSCDGSSCLLYDNKQFGLTALLLCMMFRLLSIFFFIGALATYKPNDSERIRVVAVDENAGENAEGAVHKDDAA</sequence>
<keyword evidence="8" id="KW-0406">Ion transport</keyword>
<comment type="similarity">
    <text evidence="2 8">Belongs to the organo anion transporter (TC 2.A.60) family.</text>
</comment>
<dbReference type="InterPro" id="IPR002350">
    <property type="entry name" value="Kazal_dom"/>
</dbReference>
<dbReference type="PROSITE" id="PS00282">
    <property type="entry name" value="KAZAL_1"/>
    <property type="match status" value="1"/>
</dbReference>
<evidence type="ECO:0000259" key="11">
    <source>
        <dbReference type="PROSITE" id="PS51465"/>
    </source>
</evidence>
<reference evidence="13" key="1">
    <citation type="submission" date="2015-02" db="EMBL/GenBank/DDBJ databases">
        <title>Genome sequencing for Strongylocentrotus purpuratus.</title>
        <authorList>
            <person name="Murali S."/>
            <person name="Liu Y."/>
            <person name="Vee V."/>
            <person name="English A."/>
            <person name="Wang M."/>
            <person name="Skinner E."/>
            <person name="Han Y."/>
            <person name="Muzny D.M."/>
            <person name="Worley K.C."/>
            <person name="Gibbs R.A."/>
        </authorList>
    </citation>
    <scope>NUCLEOTIDE SEQUENCE</scope>
</reference>
<dbReference type="InterPro" id="IPR036259">
    <property type="entry name" value="MFS_trans_sf"/>
</dbReference>
<keyword evidence="13" id="KW-1185">Reference proteome</keyword>
<dbReference type="PANTHER" id="PTHR11388">
    <property type="entry name" value="ORGANIC ANION TRANSPORTER"/>
    <property type="match status" value="1"/>
</dbReference>
<dbReference type="OrthoDB" id="5062115at2759"/>
<dbReference type="GO" id="GO:0015347">
    <property type="term" value="F:sodium-independent organic anion transmembrane transporter activity"/>
    <property type="evidence" value="ECO:0000318"/>
    <property type="project" value="GO_Central"/>
</dbReference>
<feature type="transmembrane region" description="Helical" evidence="8">
    <location>
        <begin position="396"/>
        <end position="418"/>
    </location>
</feature>
<dbReference type="PANTHER" id="PTHR11388:SF100">
    <property type="entry name" value="SOLUTE CARRIER ORGANIC ANION TRANSPORTER FAMILY MEMBER 4A1"/>
    <property type="match status" value="1"/>
</dbReference>
<evidence type="ECO:0000256" key="6">
    <source>
        <dbReference type="ARBA" id="ARBA00023136"/>
    </source>
</evidence>
<keyword evidence="8" id="KW-0813">Transport</keyword>
<dbReference type="GeneID" id="585953"/>
<proteinExistence type="inferred from homology"/>
<feature type="compositionally biased region" description="Basic and acidic residues" evidence="9">
    <location>
        <begin position="1"/>
        <end position="28"/>
    </location>
</feature>
<evidence type="ECO:0000313" key="13">
    <source>
        <dbReference type="Proteomes" id="UP000007110"/>
    </source>
</evidence>
<dbReference type="OMA" id="NICQRVT"/>
<dbReference type="RefSeq" id="XP_790850.4">
    <property type="nucleotide sequence ID" value="XM_785757.5"/>
</dbReference>
<dbReference type="FunFam" id="3.30.60.30:FF:000162">
    <property type="entry name" value="Solute carrier organic anion transporter family member"/>
    <property type="match status" value="1"/>
</dbReference>
<dbReference type="Pfam" id="PF07648">
    <property type="entry name" value="Kazal_2"/>
    <property type="match status" value="1"/>
</dbReference>
<feature type="transmembrane region" description="Helical" evidence="8">
    <location>
        <begin position="138"/>
        <end position="156"/>
    </location>
</feature>
<dbReference type="Proteomes" id="UP000007110">
    <property type="component" value="Unassembled WGS sequence"/>
</dbReference>
<dbReference type="AlphaFoldDB" id="A0A7M7RG34"/>
<feature type="transmembrane region" description="Helical" evidence="8">
    <location>
        <begin position="236"/>
        <end position="259"/>
    </location>
</feature>
<dbReference type="FunCoup" id="A0A7M7RG34">
    <property type="interactions" value="902"/>
</dbReference>
<dbReference type="InParanoid" id="A0A7M7RG34"/>
<evidence type="ECO:0000256" key="2">
    <source>
        <dbReference type="ARBA" id="ARBA00009657"/>
    </source>
</evidence>
<comment type="subcellular location">
    <subcellularLocation>
        <location evidence="1 8">Cell membrane</location>
        <topology evidence="1 8">Multi-pass membrane protein</topology>
    </subcellularLocation>
</comment>
<feature type="transmembrane region" description="Helical" evidence="8">
    <location>
        <begin position="114"/>
        <end position="131"/>
    </location>
</feature>
<keyword evidence="7" id="KW-1015">Disulfide bond</keyword>
<evidence type="ECO:0000256" key="4">
    <source>
        <dbReference type="ARBA" id="ARBA00022692"/>
    </source>
</evidence>
<reference evidence="12" key="2">
    <citation type="submission" date="2021-01" db="UniProtKB">
        <authorList>
            <consortium name="EnsemblMetazoa"/>
        </authorList>
    </citation>
    <scope>IDENTIFICATION</scope>
</reference>
<evidence type="ECO:0000313" key="12">
    <source>
        <dbReference type="EnsemblMetazoa" id="XP_790850"/>
    </source>
</evidence>
<dbReference type="InterPro" id="IPR004156">
    <property type="entry name" value="OATP"/>
</dbReference>
<dbReference type="GO" id="GO:0006811">
    <property type="term" value="P:monoatomic ion transport"/>
    <property type="evidence" value="ECO:0007669"/>
    <property type="project" value="UniProtKB-KW"/>
</dbReference>
<dbReference type="CDD" id="cd17403">
    <property type="entry name" value="MFS_SLCO4_OATP4"/>
    <property type="match status" value="1"/>
</dbReference>
<dbReference type="InterPro" id="IPR036058">
    <property type="entry name" value="Kazal_dom_sf"/>
</dbReference>
<dbReference type="PROSITE" id="PS50850">
    <property type="entry name" value="MFS"/>
    <property type="match status" value="1"/>
</dbReference>
<evidence type="ECO:0000256" key="1">
    <source>
        <dbReference type="ARBA" id="ARBA00004651"/>
    </source>
</evidence>
<dbReference type="GO" id="GO:0043252">
    <property type="term" value="P:sodium-independent organic anion transport"/>
    <property type="evidence" value="ECO:0000318"/>
    <property type="project" value="GO_Central"/>
</dbReference>
<evidence type="ECO:0000256" key="5">
    <source>
        <dbReference type="ARBA" id="ARBA00022989"/>
    </source>
</evidence>
<feature type="transmembrane region" description="Helical" evidence="8">
    <location>
        <begin position="642"/>
        <end position="664"/>
    </location>
</feature>
<feature type="transmembrane region" description="Helical" evidence="8">
    <location>
        <begin position="354"/>
        <end position="376"/>
    </location>
</feature>
<dbReference type="Pfam" id="PF03137">
    <property type="entry name" value="OATP"/>
    <property type="match status" value="1"/>
</dbReference>
<dbReference type="Gene3D" id="3.30.60.30">
    <property type="match status" value="1"/>
</dbReference>
<feature type="domain" description="Kazal-like" evidence="11">
    <location>
        <begin position="473"/>
        <end position="525"/>
    </location>
</feature>
<feature type="transmembrane region" description="Helical" evidence="8">
    <location>
        <begin position="199"/>
        <end position="224"/>
    </location>
</feature>
<dbReference type="SUPFAM" id="SSF100895">
    <property type="entry name" value="Kazal-type serine protease inhibitors"/>
    <property type="match status" value="1"/>
</dbReference>
<keyword evidence="6 8" id="KW-0472">Membrane</keyword>
<name>A0A7M7RG34_STRPU</name>
<dbReference type="SUPFAM" id="SSF103473">
    <property type="entry name" value="MFS general substrate transporter"/>
    <property type="match status" value="1"/>
</dbReference>
<evidence type="ECO:0000256" key="7">
    <source>
        <dbReference type="ARBA" id="ARBA00023157"/>
    </source>
</evidence>
<keyword evidence="5 8" id="KW-1133">Transmembrane helix</keyword>
<accession>A0A7M7RG34</accession>
<feature type="transmembrane region" description="Helical" evidence="8">
    <location>
        <begin position="555"/>
        <end position="577"/>
    </location>
</feature>
<feature type="domain" description="Major facilitator superfamily (MFS) profile" evidence="10">
    <location>
        <begin position="72"/>
        <end position="671"/>
    </location>
</feature>
<organism evidence="12 13">
    <name type="scientific">Strongylocentrotus purpuratus</name>
    <name type="common">Purple sea urchin</name>
    <dbReference type="NCBI Taxonomy" id="7668"/>
    <lineage>
        <taxon>Eukaryota</taxon>
        <taxon>Metazoa</taxon>
        <taxon>Echinodermata</taxon>
        <taxon>Eleutherozoa</taxon>
        <taxon>Echinozoa</taxon>
        <taxon>Echinoidea</taxon>
        <taxon>Euechinoidea</taxon>
        <taxon>Echinacea</taxon>
        <taxon>Camarodonta</taxon>
        <taxon>Echinidea</taxon>
        <taxon>Strongylocentrotidae</taxon>
        <taxon>Strongylocentrotus</taxon>
    </lineage>
</organism>
<keyword evidence="4 8" id="KW-0812">Transmembrane</keyword>
<feature type="region of interest" description="Disordered" evidence="9">
    <location>
        <begin position="1"/>
        <end position="29"/>
    </location>
</feature>
<dbReference type="EnsemblMetazoa" id="XM_785757">
    <property type="protein sequence ID" value="XP_790850"/>
    <property type="gene ID" value="LOC585953"/>
</dbReference>
<dbReference type="GO" id="GO:0016323">
    <property type="term" value="C:basolateral plasma membrane"/>
    <property type="evidence" value="ECO:0000318"/>
    <property type="project" value="GO_Central"/>
</dbReference>
<evidence type="ECO:0000256" key="3">
    <source>
        <dbReference type="ARBA" id="ARBA00022475"/>
    </source>
</evidence>
<feature type="transmembrane region" description="Helical" evidence="8">
    <location>
        <begin position="70"/>
        <end position="94"/>
    </location>
</feature>
<evidence type="ECO:0000256" key="9">
    <source>
        <dbReference type="SAM" id="MobiDB-lite"/>
    </source>
</evidence>
<feature type="transmembrane region" description="Helical" evidence="8">
    <location>
        <begin position="279"/>
        <end position="304"/>
    </location>
</feature>
<dbReference type="KEGG" id="spu:585953"/>
<evidence type="ECO:0000259" key="10">
    <source>
        <dbReference type="PROSITE" id="PS50850"/>
    </source>
</evidence>
<protein>
    <recommendedName>
        <fullName evidence="8">Solute carrier organic anion transporter family member</fullName>
    </recommendedName>
</protein>
<dbReference type="InterPro" id="IPR020846">
    <property type="entry name" value="MFS_dom"/>
</dbReference>
<comment type="caution">
    <text evidence="8">Lacks conserved residue(s) required for the propagation of feature annotation.</text>
</comment>
<keyword evidence="3" id="KW-1003">Cell membrane</keyword>
<dbReference type="Gene3D" id="1.20.1250.20">
    <property type="entry name" value="MFS general substrate transporter like domains"/>
    <property type="match status" value="1"/>
</dbReference>
<dbReference type="PROSITE" id="PS51465">
    <property type="entry name" value="KAZAL_2"/>
    <property type="match status" value="1"/>
</dbReference>